<evidence type="ECO:0000313" key="2">
    <source>
        <dbReference type="RefSeq" id="XP_056864195.1"/>
    </source>
</evidence>
<dbReference type="KEGG" id="rsz:130511296"/>
<gene>
    <name evidence="2" type="primary">LOC130511296</name>
</gene>
<dbReference type="AlphaFoldDB" id="A0A9W3DK86"/>
<dbReference type="Pfam" id="PF04827">
    <property type="entry name" value="Plant_tran"/>
    <property type="match status" value="2"/>
</dbReference>
<dbReference type="RefSeq" id="XP_056864195.1">
    <property type="nucleotide sequence ID" value="XM_057008215.1"/>
</dbReference>
<dbReference type="PANTHER" id="PTHR47150">
    <property type="entry name" value="OS12G0169200 PROTEIN"/>
    <property type="match status" value="1"/>
</dbReference>
<reference evidence="1" key="1">
    <citation type="journal article" date="2019" name="Database">
        <title>The radish genome database (RadishGD): an integrated information resource for radish genomics.</title>
        <authorList>
            <person name="Yu H.J."/>
            <person name="Baek S."/>
            <person name="Lee Y.J."/>
            <person name="Cho A."/>
            <person name="Mun J.H."/>
        </authorList>
    </citation>
    <scope>NUCLEOTIDE SEQUENCE [LARGE SCALE GENOMIC DNA]</scope>
    <source>
        <strain evidence="1">cv. WK10039</strain>
    </source>
</reference>
<sequence>MAYGVGADIVDEYVRLAETTARNCMIGSIDCMHWEWKNCPTAWKGMYSRGHDKPTIVLEAVASQDLWIWHAFFGAPGTLNDLNILDRSPVFDEIINGDAPEVNFHVNGREYGLAYFLADGNIIKACIILHNMIVEDERGSYLHATEFQQPEDMDPTFVVKRTTNLRTTLGRRAEVRDTQGHHQLKEDLVEHIWAKFGHLPSHNNV</sequence>
<proteinExistence type="predicted"/>
<dbReference type="Proteomes" id="UP000504610">
    <property type="component" value="Chromosome 4"/>
</dbReference>
<name>A0A9W3DK86_RAPSA</name>
<dbReference type="PANTHER" id="PTHR47150:SF5">
    <property type="entry name" value="OS07G0546750 PROTEIN"/>
    <property type="match status" value="1"/>
</dbReference>
<dbReference type="InterPro" id="IPR006912">
    <property type="entry name" value="Harbinger_derived_prot"/>
</dbReference>
<dbReference type="GeneID" id="130511296"/>
<dbReference type="OrthoDB" id="1926441at2759"/>
<protein>
    <submittedName>
        <fullName evidence="2">Uncharacterized protein LOC130511296</fullName>
    </submittedName>
</protein>
<keyword evidence="1" id="KW-1185">Reference proteome</keyword>
<evidence type="ECO:0000313" key="1">
    <source>
        <dbReference type="Proteomes" id="UP000504610"/>
    </source>
</evidence>
<reference evidence="2" key="2">
    <citation type="submission" date="2025-08" db="UniProtKB">
        <authorList>
            <consortium name="RefSeq"/>
        </authorList>
    </citation>
    <scope>IDENTIFICATION</scope>
    <source>
        <tissue evidence="2">Leaf</tissue>
    </source>
</reference>
<accession>A0A9W3DK86</accession>
<organism evidence="1 2">
    <name type="scientific">Raphanus sativus</name>
    <name type="common">Radish</name>
    <name type="synonym">Raphanus raphanistrum var. sativus</name>
    <dbReference type="NCBI Taxonomy" id="3726"/>
    <lineage>
        <taxon>Eukaryota</taxon>
        <taxon>Viridiplantae</taxon>
        <taxon>Streptophyta</taxon>
        <taxon>Embryophyta</taxon>
        <taxon>Tracheophyta</taxon>
        <taxon>Spermatophyta</taxon>
        <taxon>Magnoliopsida</taxon>
        <taxon>eudicotyledons</taxon>
        <taxon>Gunneridae</taxon>
        <taxon>Pentapetalae</taxon>
        <taxon>rosids</taxon>
        <taxon>malvids</taxon>
        <taxon>Brassicales</taxon>
        <taxon>Brassicaceae</taxon>
        <taxon>Brassiceae</taxon>
        <taxon>Raphanus</taxon>
    </lineage>
</organism>